<gene>
    <name evidence="1" type="ORF">KEG57_50460</name>
</gene>
<proteinExistence type="predicted"/>
<dbReference type="AlphaFoldDB" id="A0A9X4AZX6"/>
<protein>
    <submittedName>
        <fullName evidence="1">Uncharacterized protein</fullName>
    </submittedName>
</protein>
<organism evidence="1 2">
    <name type="scientific">Polyangium jinanense</name>
    <dbReference type="NCBI Taxonomy" id="2829994"/>
    <lineage>
        <taxon>Bacteria</taxon>
        <taxon>Pseudomonadati</taxon>
        <taxon>Myxococcota</taxon>
        <taxon>Polyangia</taxon>
        <taxon>Polyangiales</taxon>
        <taxon>Polyangiaceae</taxon>
        <taxon>Polyangium</taxon>
    </lineage>
</organism>
<dbReference type="EMBL" id="JAGTJJ010000083">
    <property type="protein sequence ID" value="MDC3988790.1"/>
    <property type="molecule type" value="Genomic_DNA"/>
</dbReference>
<dbReference type="RefSeq" id="WP_272428029.1">
    <property type="nucleotide sequence ID" value="NZ_JAGTJJ010000083.1"/>
</dbReference>
<reference evidence="1 2" key="1">
    <citation type="submission" date="2021-04" db="EMBL/GenBank/DDBJ databases">
        <title>Genome analysis of Polyangium sp.</title>
        <authorList>
            <person name="Li Y."/>
            <person name="Wang J."/>
        </authorList>
    </citation>
    <scope>NUCLEOTIDE SEQUENCE [LARGE SCALE GENOMIC DNA]</scope>
    <source>
        <strain evidence="1 2">SDU14</strain>
    </source>
</reference>
<comment type="caution">
    <text evidence="1">The sequence shown here is derived from an EMBL/GenBank/DDBJ whole genome shotgun (WGS) entry which is preliminary data.</text>
</comment>
<keyword evidence="2" id="KW-1185">Reference proteome</keyword>
<accession>A0A9X4AZX6</accession>
<evidence type="ECO:0000313" key="1">
    <source>
        <dbReference type="EMBL" id="MDC3988790.1"/>
    </source>
</evidence>
<evidence type="ECO:0000313" key="2">
    <source>
        <dbReference type="Proteomes" id="UP001151081"/>
    </source>
</evidence>
<name>A0A9X4AZX6_9BACT</name>
<dbReference type="Proteomes" id="UP001151081">
    <property type="component" value="Unassembled WGS sequence"/>
</dbReference>
<sequence>MHNKEKSDATGGVHPLNAQLDPGLLDWRYYKIEWSGSRKFADIIATRVAGAGYNAGVEYWLVDKAGLTVENGLVVTCVGDKAWTDSRPLAPTNAQEFTAPCAADWTEVDTDLTTGTLYKHATEDYYVRIAISDKEPDATISMLRWYQKKTTAPAPSFEPSGTYTQVSALGSGRMWYADSKSP</sequence>